<feature type="compositionally biased region" description="Low complexity" evidence="14">
    <location>
        <begin position="935"/>
        <end position="947"/>
    </location>
</feature>
<dbReference type="EMBL" id="LN891254">
    <property type="protein sequence ID" value="CUS07066.1"/>
    <property type="molecule type" value="Genomic_DNA"/>
</dbReference>
<dbReference type="PANTHER" id="PTHR24348">
    <property type="entry name" value="SERINE/THREONINE-PROTEIN KINASE UNC-51-RELATED"/>
    <property type="match status" value="1"/>
</dbReference>
<keyword evidence="8" id="KW-0653">Protein transport</keyword>
<evidence type="ECO:0000313" key="17">
    <source>
        <dbReference type="Proteomes" id="UP001412239"/>
    </source>
</evidence>
<dbReference type="SMART" id="SM00220">
    <property type="entry name" value="S_TKc"/>
    <property type="match status" value="1"/>
</dbReference>
<dbReference type="GO" id="GO:0005776">
    <property type="term" value="C:autophagosome"/>
    <property type="evidence" value="ECO:0007669"/>
    <property type="project" value="TreeGrafter"/>
</dbReference>
<keyword evidence="8" id="KW-0813">Transport</keyword>
<evidence type="ECO:0000256" key="8">
    <source>
        <dbReference type="ARBA" id="ARBA00022927"/>
    </source>
</evidence>
<keyword evidence="6" id="KW-0418">Kinase</keyword>
<dbReference type="GO" id="GO:0005524">
    <property type="term" value="F:ATP binding"/>
    <property type="evidence" value="ECO:0007669"/>
    <property type="project" value="UniProtKB-UniRule"/>
</dbReference>
<feature type="compositionally biased region" description="Basic and acidic residues" evidence="14">
    <location>
        <begin position="368"/>
        <end position="381"/>
    </location>
</feature>
<dbReference type="GO" id="GO:0005829">
    <property type="term" value="C:cytosol"/>
    <property type="evidence" value="ECO:0007669"/>
    <property type="project" value="TreeGrafter"/>
</dbReference>
<evidence type="ECO:0000256" key="3">
    <source>
        <dbReference type="ARBA" id="ARBA00022527"/>
    </source>
</evidence>
<feature type="region of interest" description="Disordered" evidence="14">
    <location>
        <begin position="453"/>
        <end position="503"/>
    </location>
</feature>
<feature type="binding site" evidence="13">
    <location>
        <position position="51"/>
    </location>
    <ligand>
        <name>ATP</name>
        <dbReference type="ChEBI" id="CHEBI:30616"/>
    </ligand>
</feature>
<sequence length="953" mass="103932">MASRHSSSGGGPVPDSLVGNFRVGKEIGRGSFAVVFKGHHVKNPKSLAAVKVVQRGKLNRKLLENLESEIQILKKLNHSHIVALKDCSKNDKYIYIVMEYCSVGDLSVVIKKRDKLESLHPCLEPLIRTYPHVPGSGLHEVVARHFMKQLASALEYLRKFGLVHRDVKPQNLLLDPPAGYDSGTPVAEGEYAPDGSQALVGLPSLPILKLADFGFARNLPAASLADTLCGSPLYMAPEILRYEKYDATADLWSVGTVLYEMVVGKPPFRAPNHVELLRKIETKGDTIEFPGSCTASEEIRRLICSLLRRNPLERMSFKEFFSHPVITGPIPGASVALVSEPMKKTRSMDTPKVGSTSIQRTPSLRAPGDGRELGTDREGRRTPQQTPPSPRLRQAVESSALPFAHTNPPPPRLADVRRVTTQGAQASPPSPLARPMMVTHSTAPAWQERVDIRRTGTPMERVTSRGTDPSPGSSLLVQREREREPQKDRQMKRNSTAREMRPLEEERVEKDYVFVDKQFVQVNAFADELATVRRNGMTPPSPSSSALSRRPTSGGQGATNAIAVTGRRQDGGYPRNSYERRYGPSPGSAPSPSPSSTRSTLARALELANLRLFGVSVSPPRHSPPGVQSPYPTYSNNPASMIMVRNEGGPSDDDMQAVYNIEDAASRSDVVYNFAEVKLAQLIPAVPAPTHGLGLLPPSASEGDLGLPVEPTPSSELDLTPDAIVQLAEEALVLYVKALGILAKAMDIAGAWWNTSNSRNDQTSPAMAVASMRMNNCVQWVRDRFNEVLEKADFVKCKLIEAQKLLPSSHPSHPSNQNDDSDGSLDASGDRVVVTPGVTAEKLMYDRALEMSRAAAVNELVGDDLNGCEVAYVTSIRMLEAVLESDSVDQNDGDGGMEEEDRIVVENYVSSIRKRLVSLRKKMSEVSKRSSGIHSVPSSPLQPLSPLMGVSPK</sequence>
<feature type="region of interest" description="Disordered" evidence="14">
    <location>
        <begin position="341"/>
        <end position="393"/>
    </location>
</feature>
<dbReference type="Gene3D" id="3.30.200.20">
    <property type="entry name" value="Phosphorylase Kinase, domain 1"/>
    <property type="match status" value="1"/>
</dbReference>
<dbReference type="InterPro" id="IPR022708">
    <property type="entry name" value="Atg1-like_tMIT"/>
</dbReference>
<name>A0A292PIF5_9PEZI</name>
<dbReference type="CDD" id="cd14009">
    <property type="entry name" value="STKc_ATG1_ULK_like"/>
    <property type="match status" value="1"/>
</dbReference>
<dbReference type="GO" id="GO:0000422">
    <property type="term" value="P:autophagy of mitochondrion"/>
    <property type="evidence" value="ECO:0007669"/>
    <property type="project" value="TreeGrafter"/>
</dbReference>
<keyword evidence="9" id="KW-0072">Autophagy</keyword>
<dbReference type="SUPFAM" id="SSF56112">
    <property type="entry name" value="Protein kinase-like (PK-like)"/>
    <property type="match status" value="1"/>
</dbReference>
<evidence type="ECO:0000256" key="12">
    <source>
        <dbReference type="ARBA" id="ARBA00048679"/>
    </source>
</evidence>
<accession>A0A292PIF5</accession>
<dbReference type="AlphaFoldDB" id="A0A292PIF5"/>
<evidence type="ECO:0000256" key="9">
    <source>
        <dbReference type="ARBA" id="ARBA00023006"/>
    </source>
</evidence>
<dbReference type="InterPro" id="IPR048941">
    <property type="entry name" value="ATG1-like_MIT2"/>
</dbReference>
<keyword evidence="7 13" id="KW-0067">ATP-binding</keyword>
<feature type="region of interest" description="Disordered" evidence="14">
    <location>
        <begin position="806"/>
        <end position="830"/>
    </location>
</feature>
<dbReference type="GO" id="GO:0061709">
    <property type="term" value="P:reticulophagy"/>
    <property type="evidence" value="ECO:0007669"/>
    <property type="project" value="TreeGrafter"/>
</dbReference>
<feature type="compositionally biased region" description="Polar residues" evidence="14">
    <location>
        <begin position="353"/>
        <end position="362"/>
    </location>
</feature>
<dbReference type="Pfam" id="PF21127">
    <property type="entry name" value="ATG1-like_MIT2"/>
    <property type="match status" value="1"/>
</dbReference>
<comment type="catalytic activity">
    <reaction evidence="11">
        <text>L-threonyl-[protein] + ATP = O-phospho-L-threonyl-[protein] + ADP + H(+)</text>
        <dbReference type="Rhea" id="RHEA:46608"/>
        <dbReference type="Rhea" id="RHEA-COMP:11060"/>
        <dbReference type="Rhea" id="RHEA-COMP:11605"/>
        <dbReference type="ChEBI" id="CHEBI:15378"/>
        <dbReference type="ChEBI" id="CHEBI:30013"/>
        <dbReference type="ChEBI" id="CHEBI:30616"/>
        <dbReference type="ChEBI" id="CHEBI:61977"/>
        <dbReference type="ChEBI" id="CHEBI:456216"/>
        <dbReference type="EC" id="2.7.11.1"/>
    </reaction>
</comment>
<feature type="domain" description="Protein kinase" evidence="15">
    <location>
        <begin position="21"/>
        <end position="326"/>
    </location>
</feature>
<feature type="compositionally biased region" description="Polar residues" evidence="14">
    <location>
        <begin position="464"/>
        <end position="476"/>
    </location>
</feature>
<dbReference type="GO" id="GO:0034045">
    <property type="term" value="C:phagophore assembly site membrane"/>
    <property type="evidence" value="ECO:0007669"/>
    <property type="project" value="UniProtKB-SubCell"/>
</dbReference>
<dbReference type="GO" id="GO:0004674">
    <property type="term" value="F:protein serine/threonine kinase activity"/>
    <property type="evidence" value="ECO:0007669"/>
    <property type="project" value="UniProtKB-KW"/>
</dbReference>
<evidence type="ECO:0000256" key="2">
    <source>
        <dbReference type="ARBA" id="ARBA00012513"/>
    </source>
</evidence>
<feature type="region of interest" description="Disordered" evidence="14">
    <location>
        <begin position="534"/>
        <end position="600"/>
    </location>
</feature>
<feature type="compositionally biased region" description="Basic and acidic residues" evidence="14">
    <location>
        <begin position="478"/>
        <end position="503"/>
    </location>
</feature>
<dbReference type="InterPro" id="IPR000719">
    <property type="entry name" value="Prot_kinase_dom"/>
</dbReference>
<keyword evidence="17" id="KW-1185">Reference proteome</keyword>
<dbReference type="Pfam" id="PF12063">
    <property type="entry name" value="ATG1-like_MIT1"/>
    <property type="match status" value="1"/>
</dbReference>
<evidence type="ECO:0000256" key="1">
    <source>
        <dbReference type="ARBA" id="ARBA00004623"/>
    </source>
</evidence>
<dbReference type="GO" id="GO:0034727">
    <property type="term" value="P:piecemeal microautophagy of the nucleus"/>
    <property type="evidence" value="ECO:0007669"/>
    <property type="project" value="TreeGrafter"/>
</dbReference>
<dbReference type="PROSITE" id="PS00107">
    <property type="entry name" value="PROTEIN_KINASE_ATP"/>
    <property type="match status" value="1"/>
</dbReference>
<protein>
    <recommendedName>
        <fullName evidence="2">non-specific serine/threonine protein kinase</fullName>
        <ecNumber evidence="2">2.7.11.1</ecNumber>
    </recommendedName>
    <alternativeName>
        <fullName evidence="10">Autophagy-related protein 1</fullName>
    </alternativeName>
</protein>
<dbReference type="InterPro" id="IPR011009">
    <property type="entry name" value="Kinase-like_dom_sf"/>
</dbReference>
<evidence type="ECO:0000256" key="14">
    <source>
        <dbReference type="SAM" id="MobiDB-lite"/>
    </source>
</evidence>
<dbReference type="InterPro" id="IPR045269">
    <property type="entry name" value="Atg1-like"/>
</dbReference>
<evidence type="ECO:0000256" key="11">
    <source>
        <dbReference type="ARBA" id="ARBA00047899"/>
    </source>
</evidence>
<evidence type="ECO:0000256" key="10">
    <source>
        <dbReference type="ARBA" id="ARBA00030237"/>
    </source>
</evidence>
<keyword evidence="3" id="KW-0723">Serine/threonine-protein kinase</keyword>
<dbReference type="EC" id="2.7.11.1" evidence="2"/>
<dbReference type="FunFam" id="3.30.200.20:FF:000042">
    <property type="entry name" value="Aurora kinase A"/>
    <property type="match status" value="1"/>
</dbReference>
<dbReference type="Gene3D" id="1.10.510.10">
    <property type="entry name" value="Transferase(Phosphotransferase) domain 1"/>
    <property type="match status" value="1"/>
</dbReference>
<feature type="compositionally biased region" description="Low complexity" evidence="14">
    <location>
        <begin position="543"/>
        <end position="553"/>
    </location>
</feature>
<dbReference type="GO" id="GO:0010506">
    <property type="term" value="P:regulation of autophagy"/>
    <property type="evidence" value="ECO:0007669"/>
    <property type="project" value="InterPro"/>
</dbReference>
<dbReference type="GO" id="GO:0042594">
    <property type="term" value="P:response to starvation"/>
    <property type="evidence" value="ECO:0007669"/>
    <property type="project" value="TreeGrafter"/>
</dbReference>
<evidence type="ECO:0000256" key="4">
    <source>
        <dbReference type="ARBA" id="ARBA00022679"/>
    </source>
</evidence>
<feature type="region of interest" description="Disordered" evidence="14">
    <location>
        <begin position="925"/>
        <end position="953"/>
    </location>
</feature>
<keyword evidence="4" id="KW-0808">Transferase</keyword>
<gene>
    <name evidence="16" type="ORF">GSTUAT00008851001</name>
</gene>
<evidence type="ECO:0000256" key="7">
    <source>
        <dbReference type="ARBA" id="ARBA00022840"/>
    </source>
</evidence>
<dbReference type="PANTHER" id="PTHR24348:SF22">
    <property type="entry name" value="NON-SPECIFIC SERINE_THREONINE PROTEIN KINASE"/>
    <property type="match status" value="1"/>
</dbReference>
<keyword evidence="5 13" id="KW-0547">Nucleotide-binding</keyword>
<dbReference type="PROSITE" id="PS00108">
    <property type="entry name" value="PROTEIN_KINASE_ST"/>
    <property type="match status" value="1"/>
</dbReference>
<dbReference type="PROSITE" id="PS50011">
    <property type="entry name" value="PROTEIN_KINASE_DOM"/>
    <property type="match status" value="1"/>
</dbReference>
<evidence type="ECO:0000256" key="13">
    <source>
        <dbReference type="PROSITE-ProRule" id="PRU10141"/>
    </source>
</evidence>
<evidence type="ECO:0000313" key="16">
    <source>
        <dbReference type="EMBL" id="CUS07066.1"/>
    </source>
</evidence>
<dbReference type="Pfam" id="PF00069">
    <property type="entry name" value="Pkinase"/>
    <property type="match status" value="1"/>
</dbReference>
<dbReference type="GO" id="GO:0015031">
    <property type="term" value="P:protein transport"/>
    <property type="evidence" value="ECO:0007669"/>
    <property type="project" value="UniProtKB-KW"/>
</dbReference>
<comment type="catalytic activity">
    <reaction evidence="12">
        <text>L-seryl-[protein] + ATP = O-phospho-L-seryl-[protein] + ADP + H(+)</text>
        <dbReference type="Rhea" id="RHEA:17989"/>
        <dbReference type="Rhea" id="RHEA-COMP:9863"/>
        <dbReference type="Rhea" id="RHEA-COMP:11604"/>
        <dbReference type="ChEBI" id="CHEBI:15378"/>
        <dbReference type="ChEBI" id="CHEBI:29999"/>
        <dbReference type="ChEBI" id="CHEBI:30616"/>
        <dbReference type="ChEBI" id="CHEBI:83421"/>
        <dbReference type="ChEBI" id="CHEBI:456216"/>
        <dbReference type="EC" id="2.7.11.1"/>
    </reaction>
</comment>
<dbReference type="InterPro" id="IPR017441">
    <property type="entry name" value="Protein_kinase_ATP_BS"/>
</dbReference>
<dbReference type="InterPro" id="IPR008271">
    <property type="entry name" value="Ser/Thr_kinase_AS"/>
</dbReference>
<evidence type="ECO:0000256" key="6">
    <source>
        <dbReference type="ARBA" id="ARBA00022777"/>
    </source>
</evidence>
<evidence type="ECO:0000259" key="15">
    <source>
        <dbReference type="PROSITE" id="PS50011"/>
    </source>
</evidence>
<dbReference type="Proteomes" id="UP001412239">
    <property type="component" value="Unassembled WGS sequence"/>
</dbReference>
<dbReference type="GO" id="GO:0000045">
    <property type="term" value="P:autophagosome assembly"/>
    <property type="evidence" value="ECO:0007669"/>
    <property type="project" value="TreeGrafter"/>
</dbReference>
<proteinExistence type="predicted"/>
<reference evidence="16" key="1">
    <citation type="submission" date="2015-10" db="EMBL/GenBank/DDBJ databases">
        <authorList>
            <person name="Regsiter A."/>
            <person name="william w."/>
        </authorList>
    </citation>
    <scope>NUCLEOTIDE SEQUENCE</scope>
    <source>
        <strain evidence="16">Montdore</strain>
    </source>
</reference>
<organism evidence="16 17">
    <name type="scientific">Tuber aestivum</name>
    <name type="common">summer truffle</name>
    <dbReference type="NCBI Taxonomy" id="59557"/>
    <lineage>
        <taxon>Eukaryota</taxon>
        <taxon>Fungi</taxon>
        <taxon>Dikarya</taxon>
        <taxon>Ascomycota</taxon>
        <taxon>Pezizomycotina</taxon>
        <taxon>Pezizomycetes</taxon>
        <taxon>Pezizales</taxon>
        <taxon>Tuberaceae</taxon>
        <taxon>Tuber</taxon>
    </lineage>
</organism>
<comment type="subcellular location">
    <subcellularLocation>
        <location evidence="1">Preautophagosomal structure membrane</location>
        <topology evidence="1">Peripheral membrane protein</topology>
    </subcellularLocation>
</comment>
<evidence type="ECO:0000256" key="5">
    <source>
        <dbReference type="ARBA" id="ARBA00022741"/>
    </source>
</evidence>